<sequence>MQFFLDDSSVPIHLFSASNAPHQGPQQQPPTTRQQQPRRSVPGFPYIRFNDDEYDGSYPFDAFQDLRSAYGSSPLASLQSRLRLIQQQRAQAQLQRLLLEQQMHEHVQRERELRRYQMALEKQRQAHARAAAEQARRAYLGRLAKEEQERQVRARGDAFSPPFHFFNMILENQLKSQDDVERRRAQKVALGGMLDAYFGQAQESEKQAKGVPPVERTPSPPSLAGIQQPQKGADFSLEPGVLDNVLRVVHDRLNEIAAEEAEEQAEKTAPVASAPPQTPPRPQSTRSTDDTAGAVPEQKGVEIEEPIDYGKLANILRGRVNTLNDVNVFVPRSPPPEQFSAFATPPPPAKRETKLASPAMDVDNEAVGAEHTDSEFAGMMNECKAQLKELKDTTAATQPQGKRRQRRHHRPRHRARHHDDKPQVDESVFFPAESVAADMAVPEQAEATAAQKQAVNTIEDYILGARNARKAQAAMSSLRQLHDIELELDAIREQYNRQLHDTQLSFVADKSGNLKLAFNQGNKPFLMYQDVLQKLLYKLDEVPSGGDEIVRAKRKAVVVKIQDTLEALDRFAADQESELTESGSALADESSNAE</sequence>
<accession>A0A9W8H4D9</accession>
<evidence type="ECO:0000313" key="4">
    <source>
        <dbReference type="EMBL" id="KAJ2757189.1"/>
    </source>
</evidence>
<proteinExistence type="predicted"/>
<dbReference type="OrthoDB" id="333905at2759"/>
<feature type="region of interest" description="Disordered" evidence="2">
    <location>
        <begin position="259"/>
        <end position="302"/>
    </location>
</feature>
<dbReference type="AlphaFoldDB" id="A0A9W8H4D9"/>
<name>A0A9W8H4D9_9FUNG</name>
<keyword evidence="5" id="KW-1185">Reference proteome</keyword>
<evidence type="ECO:0000313" key="5">
    <source>
        <dbReference type="Proteomes" id="UP001140011"/>
    </source>
</evidence>
<dbReference type="SUPFAM" id="SSF63491">
    <property type="entry name" value="BAG domain"/>
    <property type="match status" value="1"/>
</dbReference>
<comment type="caution">
    <text evidence="4">The sequence shown here is derived from an EMBL/GenBank/DDBJ whole genome shotgun (WGS) entry which is preliminary data.</text>
</comment>
<dbReference type="GO" id="GO:0051087">
    <property type="term" value="F:protein-folding chaperone binding"/>
    <property type="evidence" value="ECO:0007669"/>
    <property type="project" value="InterPro"/>
</dbReference>
<feature type="compositionally biased region" description="Low complexity" evidence="2">
    <location>
        <begin position="25"/>
        <end position="39"/>
    </location>
</feature>
<organism evidence="4 5">
    <name type="scientific">Coemansia pectinata</name>
    <dbReference type="NCBI Taxonomy" id="1052879"/>
    <lineage>
        <taxon>Eukaryota</taxon>
        <taxon>Fungi</taxon>
        <taxon>Fungi incertae sedis</taxon>
        <taxon>Zoopagomycota</taxon>
        <taxon>Kickxellomycotina</taxon>
        <taxon>Kickxellomycetes</taxon>
        <taxon>Kickxellales</taxon>
        <taxon>Kickxellaceae</taxon>
        <taxon>Coemansia</taxon>
    </lineage>
</organism>
<feature type="domain" description="BAG" evidence="3">
    <location>
        <begin position="522"/>
        <end position="572"/>
    </location>
</feature>
<evidence type="ECO:0000259" key="3">
    <source>
        <dbReference type="PROSITE" id="PS51035"/>
    </source>
</evidence>
<protein>
    <recommendedName>
        <fullName evidence="3">BAG domain-containing protein</fullName>
    </recommendedName>
</protein>
<reference evidence="4" key="1">
    <citation type="submission" date="2022-07" db="EMBL/GenBank/DDBJ databases">
        <title>Phylogenomic reconstructions and comparative analyses of Kickxellomycotina fungi.</title>
        <authorList>
            <person name="Reynolds N.K."/>
            <person name="Stajich J.E."/>
            <person name="Barry K."/>
            <person name="Grigoriev I.V."/>
            <person name="Crous P."/>
            <person name="Smith M.E."/>
        </authorList>
    </citation>
    <scope>NUCLEOTIDE SEQUENCE</scope>
    <source>
        <strain evidence="4">BCRC 34297</strain>
    </source>
</reference>
<dbReference type="Pfam" id="PF02179">
    <property type="entry name" value="BAG"/>
    <property type="match status" value="1"/>
</dbReference>
<dbReference type="PROSITE" id="PS51035">
    <property type="entry name" value="BAG"/>
    <property type="match status" value="1"/>
</dbReference>
<feature type="region of interest" description="Disordered" evidence="2">
    <location>
        <begin position="391"/>
        <end position="425"/>
    </location>
</feature>
<dbReference type="Gene3D" id="1.20.58.120">
    <property type="entry name" value="BAG domain"/>
    <property type="match status" value="1"/>
</dbReference>
<feature type="region of interest" description="Disordered" evidence="2">
    <location>
        <begin position="15"/>
        <end position="45"/>
    </location>
</feature>
<evidence type="ECO:0000256" key="2">
    <source>
        <dbReference type="SAM" id="MobiDB-lite"/>
    </source>
</evidence>
<keyword evidence="1" id="KW-0175">Coiled coil</keyword>
<dbReference type="InterPro" id="IPR036533">
    <property type="entry name" value="BAG_dom_sf"/>
</dbReference>
<gene>
    <name evidence="4" type="ORF">GGI19_000239</name>
</gene>
<evidence type="ECO:0000256" key="1">
    <source>
        <dbReference type="SAM" id="Coils"/>
    </source>
</evidence>
<dbReference type="EMBL" id="JANBUH010000005">
    <property type="protein sequence ID" value="KAJ2757189.1"/>
    <property type="molecule type" value="Genomic_DNA"/>
</dbReference>
<dbReference type="InterPro" id="IPR003103">
    <property type="entry name" value="BAG_domain"/>
</dbReference>
<feature type="region of interest" description="Disordered" evidence="2">
    <location>
        <begin position="203"/>
        <end position="228"/>
    </location>
</feature>
<dbReference type="Proteomes" id="UP001140011">
    <property type="component" value="Unassembled WGS sequence"/>
</dbReference>
<feature type="compositionally biased region" description="Basic residues" evidence="2">
    <location>
        <begin position="401"/>
        <end position="416"/>
    </location>
</feature>
<feature type="coiled-coil region" evidence="1">
    <location>
        <begin position="75"/>
        <end position="149"/>
    </location>
</feature>